<dbReference type="AlphaFoldDB" id="A0A0E2D900"/>
<dbReference type="EMBL" id="AHNR02000016">
    <property type="protein sequence ID" value="EKR56366.1"/>
    <property type="molecule type" value="Genomic_DNA"/>
</dbReference>
<sequence>MSDQREQVIQEWTVNLYPIRFTNRENGIKEWLVQNNAKQFLTRAEELLSSLPKEEILQEFISRINTAIQFCTEQNKIAALDFSWYYGGDPIDVAYAYGLASCKGQGKLSKTDLGPKEIPGIESDLEHGNLLKEDFSELPVDRAINLWVENLDPHVQKAKNKKEIPFNADDILVDLFQIWNYRIGLEACKNISTEFQDVLKKRKPFWITMSQHGRWAVPIGLI</sequence>
<evidence type="ECO:0000313" key="1">
    <source>
        <dbReference type="EMBL" id="EKR56366.1"/>
    </source>
</evidence>
<name>A0A0E2D900_LEPIR</name>
<proteinExistence type="predicted"/>
<gene>
    <name evidence="1" type="ORF">LEP1GSC105_3453</name>
</gene>
<evidence type="ECO:0000313" key="2">
    <source>
        <dbReference type="Proteomes" id="UP000001340"/>
    </source>
</evidence>
<accession>A0A0E2D900</accession>
<protein>
    <submittedName>
        <fullName evidence="1">Uncharacterized protein</fullName>
    </submittedName>
</protein>
<organism evidence="1 2">
    <name type="scientific">Leptospira interrogans str. UI 12758</name>
    <dbReference type="NCBI Taxonomy" id="1049938"/>
    <lineage>
        <taxon>Bacteria</taxon>
        <taxon>Pseudomonadati</taxon>
        <taxon>Spirochaetota</taxon>
        <taxon>Spirochaetia</taxon>
        <taxon>Leptospirales</taxon>
        <taxon>Leptospiraceae</taxon>
        <taxon>Leptospira</taxon>
    </lineage>
</organism>
<comment type="caution">
    <text evidence="1">The sequence shown here is derived from an EMBL/GenBank/DDBJ whole genome shotgun (WGS) entry which is preliminary data.</text>
</comment>
<dbReference type="RefSeq" id="WP_002064821.1">
    <property type="nucleotide sequence ID" value="NZ_AHNR02000016.1"/>
</dbReference>
<dbReference type="Proteomes" id="UP000001340">
    <property type="component" value="Unassembled WGS sequence"/>
</dbReference>
<reference evidence="1 2" key="1">
    <citation type="submission" date="2012-10" db="EMBL/GenBank/DDBJ databases">
        <authorList>
            <person name="Harkins D.M."/>
            <person name="Durkin A.S."/>
            <person name="Brinkac L.M."/>
            <person name="Haft D.H."/>
            <person name="Selengut J.D."/>
            <person name="Sanka R."/>
            <person name="DePew J."/>
            <person name="Purushe J."/>
            <person name="Chanthongthip A."/>
            <person name="Lattana O."/>
            <person name="Phetsouvanh R."/>
            <person name="Newton P.N."/>
            <person name="Vinetz J.M."/>
            <person name="Sutton G.G."/>
            <person name="Nierman W.C."/>
            <person name="Fouts D.E."/>
        </authorList>
    </citation>
    <scope>NUCLEOTIDE SEQUENCE [LARGE SCALE GENOMIC DNA]</scope>
    <source>
        <strain evidence="1 2">UI 12758</strain>
    </source>
</reference>
<dbReference type="NCBIfam" id="NF047680">
    <property type="entry name" value="LIC13197_LIC10919_LIC10469_fam"/>
    <property type="match status" value="1"/>
</dbReference>